<evidence type="ECO:0000256" key="1">
    <source>
        <dbReference type="SAM" id="MobiDB-lite"/>
    </source>
</evidence>
<dbReference type="RefSeq" id="XP_014179603.1">
    <property type="nucleotide sequence ID" value="XM_014324128.1"/>
</dbReference>
<reference evidence="2 3" key="1">
    <citation type="journal article" date="2012" name="Eukaryot. Cell">
        <title>Draft genome sequence of CBS 2479, the standard type strain of Trichosporon asahii.</title>
        <authorList>
            <person name="Yang R.Y."/>
            <person name="Li H.T."/>
            <person name="Zhu H."/>
            <person name="Zhou G.P."/>
            <person name="Wang M."/>
            <person name="Wang L."/>
        </authorList>
    </citation>
    <scope>NUCLEOTIDE SEQUENCE [LARGE SCALE GENOMIC DNA]</scope>
    <source>
        <strain evidence="3">ATCC 90039 / CBS 2479 / JCM 2466 / KCTC 7840 / NCYC 2677 / UAMH 7654</strain>
    </source>
</reference>
<sequence>MAVVACGTGDLVINAADASGDSARENVEPRPHADSSIDRLSSTNVQDAGPLHRSAETLATVPADPICDRLAAAVEPLEASLGLAVLAILLIFPATITSVPIVHPLAPVPIGPSTGTPAPRTGSLPLPFPHPRAAKLTTTLCWTSPSHTTAPGRRETDSNVAPSAADSWVPAGTMTVLFSSSKVMALADEVVQRRQAPLGPSSVHSKWPPGAAPRAVAARAPRGTNAEARRMI</sequence>
<name>J4UBG3_TRIAS</name>
<protein>
    <submittedName>
        <fullName evidence="2">Uncharacterized protein</fullName>
    </submittedName>
</protein>
<feature type="region of interest" description="Disordered" evidence="1">
    <location>
        <begin position="197"/>
        <end position="232"/>
    </location>
</feature>
<dbReference type="HOGENOM" id="CLU_1195610_0_0_1"/>
<dbReference type="VEuPathDB" id="FungiDB:A1Q1_02899"/>
<proteinExistence type="predicted"/>
<dbReference type="AlphaFoldDB" id="J4UBG3"/>
<feature type="region of interest" description="Disordered" evidence="1">
    <location>
        <begin position="20"/>
        <end position="47"/>
    </location>
</feature>
<accession>J4UBG3</accession>
<evidence type="ECO:0000313" key="2">
    <source>
        <dbReference type="EMBL" id="EJT48195.1"/>
    </source>
</evidence>
<feature type="compositionally biased region" description="Basic and acidic residues" evidence="1">
    <location>
        <begin position="22"/>
        <end position="37"/>
    </location>
</feature>
<dbReference type="GeneID" id="25986412"/>
<dbReference type="Proteomes" id="UP000002748">
    <property type="component" value="Unassembled WGS sequence"/>
</dbReference>
<organism evidence="2 3">
    <name type="scientific">Trichosporon asahii var. asahii (strain ATCC 90039 / CBS 2479 / JCM 2466 / KCTC 7840 / NBRC 103889/ NCYC 2677 / UAMH 7654)</name>
    <name type="common">Yeast</name>
    <dbReference type="NCBI Taxonomy" id="1186058"/>
    <lineage>
        <taxon>Eukaryota</taxon>
        <taxon>Fungi</taxon>
        <taxon>Dikarya</taxon>
        <taxon>Basidiomycota</taxon>
        <taxon>Agaricomycotina</taxon>
        <taxon>Tremellomycetes</taxon>
        <taxon>Trichosporonales</taxon>
        <taxon>Trichosporonaceae</taxon>
        <taxon>Trichosporon</taxon>
    </lineage>
</organism>
<comment type="caution">
    <text evidence="2">The sequence shown here is derived from an EMBL/GenBank/DDBJ whole genome shotgun (WGS) entry which is preliminary data.</text>
</comment>
<gene>
    <name evidence="2" type="ORF">A1Q1_02899</name>
</gene>
<dbReference type="KEGG" id="tasa:A1Q1_02899"/>
<evidence type="ECO:0000313" key="3">
    <source>
        <dbReference type="Proteomes" id="UP000002748"/>
    </source>
</evidence>
<feature type="compositionally biased region" description="Low complexity" evidence="1">
    <location>
        <begin position="208"/>
        <end position="223"/>
    </location>
</feature>
<feature type="region of interest" description="Disordered" evidence="1">
    <location>
        <begin position="143"/>
        <end position="164"/>
    </location>
</feature>
<dbReference type="EMBL" id="ALBS01000211">
    <property type="protein sequence ID" value="EJT48195.1"/>
    <property type="molecule type" value="Genomic_DNA"/>
</dbReference>